<dbReference type="InterPro" id="IPR008136">
    <property type="entry name" value="CinA_C"/>
</dbReference>
<name>A0A9E2BG28_PSYF1</name>
<comment type="caution">
    <text evidence="2">The sequence shown here is derived from an EMBL/GenBank/DDBJ whole genome shotgun (WGS) entry which is preliminary data.</text>
</comment>
<evidence type="ECO:0000259" key="1">
    <source>
        <dbReference type="Pfam" id="PF02464"/>
    </source>
</evidence>
<dbReference type="InterPro" id="IPR036653">
    <property type="entry name" value="CinA-like_C"/>
</dbReference>
<dbReference type="EMBL" id="QLTW01000034">
    <property type="protein sequence ID" value="MBT9144948.1"/>
    <property type="molecule type" value="Genomic_DNA"/>
</dbReference>
<proteinExistence type="predicted"/>
<dbReference type="AlphaFoldDB" id="A0A9E2BG28"/>
<feature type="domain" description="CinA C-terminal" evidence="1">
    <location>
        <begin position="14"/>
        <end position="167"/>
    </location>
</feature>
<protein>
    <submittedName>
        <fullName evidence="2">CinA-like protein</fullName>
    </submittedName>
</protein>
<dbReference type="NCBIfam" id="TIGR00199">
    <property type="entry name" value="PncC_domain"/>
    <property type="match status" value="1"/>
</dbReference>
<dbReference type="Gene3D" id="3.90.950.20">
    <property type="entry name" value="CinA-like"/>
    <property type="match status" value="1"/>
</dbReference>
<dbReference type="Proteomes" id="UP000811545">
    <property type="component" value="Unassembled WGS sequence"/>
</dbReference>
<sequence>MNSKWDCLPDVGRESLERIVAGLLTSKNKTIAVVESCTGGIVSSKLTDVPGSSCYFREGIIAYSNEAKIRLLGVPPEMIKRFGAVSSQVAELMADGVRKSSSADIGIAITGIAGPEGGTTEKPVGLVYLGLADGNRVICEEYHFTGERSAIKLRASEAALKLVRRTLTC</sequence>
<dbReference type="SUPFAM" id="SSF142433">
    <property type="entry name" value="CinA-like"/>
    <property type="match status" value="1"/>
</dbReference>
<evidence type="ECO:0000313" key="2">
    <source>
        <dbReference type="EMBL" id="MBT9144948.1"/>
    </source>
</evidence>
<evidence type="ECO:0000313" key="3">
    <source>
        <dbReference type="Proteomes" id="UP000811545"/>
    </source>
</evidence>
<dbReference type="Pfam" id="PF02464">
    <property type="entry name" value="CinA"/>
    <property type="match status" value="1"/>
</dbReference>
<reference evidence="2 3" key="1">
    <citation type="journal article" date="2021" name="bioRxiv">
        <title>Unique metabolic strategies in Hadean analogues reveal hints for primordial physiology.</title>
        <authorList>
            <person name="Nobu M.K."/>
            <person name="Nakai R."/>
            <person name="Tamazawa S."/>
            <person name="Mori H."/>
            <person name="Toyoda A."/>
            <person name="Ijiri A."/>
            <person name="Suzuki S."/>
            <person name="Kurokawa K."/>
            <person name="Kamagata Y."/>
            <person name="Tamaki H."/>
        </authorList>
    </citation>
    <scope>NUCLEOTIDE SEQUENCE [LARGE SCALE GENOMIC DNA]</scope>
    <source>
        <strain evidence="2">BS525</strain>
    </source>
</reference>
<accession>A0A9E2BG28</accession>
<gene>
    <name evidence="2" type="primary">cinA</name>
    <name evidence="2" type="ORF">DDT42_00804</name>
</gene>
<organism evidence="2 3">
    <name type="scientific">Psychracetigena formicireducens</name>
    <dbReference type="NCBI Taxonomy" id="2986056"/>
    <lineage>
        <taxon>Bacteria</taxon>
        <taxon>Bacillati</taxon>
        <taxon>Candidatus Lithacetigenota</taxon>
        <taxon>Candidatus Psychracetigena</taxon>
    </lineage>
</organism>